<evidence type="ECO:0000313" key="10">
    <source>
        <dbReference type="EMBL" id="QGX94673.1"/>
    </source>
</evidence>
<keyword evidence="3 6" id="KW-0521">NADP</keyword>
<feature type="binding site" evidence="6">
    <location>
        <position position="100"/>
    </location>
    <ligand>
        <name>shikimate</name>
        <dbReference type="ChEBI" id="CHEBI:36208"/>
    </ligand>
</feature>
<feature type="binding site" evidence="6">
    <location>
        <position position="246"/>
    </location>
    <ligand>
        <name>shikimate</name>
        <dbReference type="ChEBI" id="CHEBI:36208"/>
    </ligand>
</feature>
<evidence type="ECO:0000256" key="6">
    <source>
        <dbReference type="HAMAP-Rule" id="MF_00222"/>
    </source>
</evidence>
<feature type="binding site" evidence="6">
    <location>
        <position position="76"/>
    </location>
    <ligand>
        <name>NADP(+)</name>
        <dbReference type="ChEBI" id="CHEBI:58349"/>
    </ligand>
</feature>
<protein>
    <recommendedName>
        <fullName evidence="1 6">Shikimate dehydrogenase (NADP(+))</fullName>
        <shortName evidence="6">SDH</shortName>
        <ecNumber evidence="1 6">1.1.1.25</ecNumber>
    </recommendedName>
</protein>
<feature type="domain" description="Quinate/shikimate 5-dehydrogenase/glutamyl-tRNA reductase" evidence="7">
    <location>
        <begin position="115"/>
        <end position="192"/>
    </location>
</feature>
<dbReference type="AlphaFoldDB" id="A0A6B9FFP1"/>
<name>A0A6B9FFP1_9EURY</name>
<feature type="domain" description="Shikimate dehydrogenase substrate binding N-terminal" evidence="8">
    <location>
        <begin position="6"/>
        <end position="87"/>
    </location>
</feature>
<reference evidence="10 11" key="1">
    <citation type="submission" date="2018-12" db="EMBL/GenBank/DDBJ databases">
        <title>Complete genome sequence of Haloplanus rallus MBLA0036.</title>
        <authorList>
            <person name="Nam Y.-d."/>
            <person name="Kang J."/>
            <person name="Chung W.-H."/>
            <person name="Park Y.S."/>
        </authorList>
    </citation>
    <scope>NUCLEOTIDE SEQUENCE [LARGE SCALE GENOMIC DNA]</scope>
    <source>
        <strain evidence="10 11">MBLA0036</strain>
    </source>
</reference>
<dbReference type="GO" id="GO:0050661">
    <property type="term" value="F:NADP binding"/>
    <property type="evidence" value="ECO:0007669"/>
    <property type="project" value="InterPro"/>
</dbReference>
<dbReference type="SUPFAM" id="SSF51735">
    <property type="entry name" value="NAD(P)-binding Rossmann-fold domains"/>
    <property type="match status" value="1"/>
</dbReference>
<comment type="function">
    <text evidence="6">Involved in the biosynthesis of the chorismate, which leads to the biosynthesis of aromatic amino acids. Catalyzes the reversible NADPH linked reduction of 3-dehydroshikimate (DHSA) to yield shikimate (SA).</text>
</comment>
<comment type="subunit">
    <text evidence="6">Homodimer.</text>
</comment>
<dbReference type="Pfam" id="PF18317">
    <property type="entry name" value="SDH_C"/>
    <property type="match status" value="1"/>
</dbReference>
<dbReference type="NCBIfam" id="TIGR00507">
    <property type="entry name" value="aroE"/>
    <property type="match status" value="1"/>
</dbReference>
<gene>
    <name evidence="6" type="primary">aroE</name>
    <name evidence="10" type="ORF">EI982_07635</name>
</gene>
<feature type="binding site" evidence="6">
    <location>
        <position position="239"/>
    </location>
    <ligand>
        <name>NADP(+)</name>
        <dbReference type="ChEBI" id="CHEBI:58349"/>
    </ligand>
</feature>
<keyword evidence="4 6" id="KW-0560">Oxidoreductase</keyword>
<dbReference type="Gene3D" id="3.40.50.10860">
    <property type="entry name" value="Leucine Dehydrogenase, chain A, domain 1"/>
    <property type="match status" value="1"/>
</dbReference>
<dbReference type="GO" id="GO:0008652">
    <property type="term" value="P:amino acid biosynthetic process"/>
    <property type="evidence" value="ECO:0007669"/>
    <property type="project" value="UniProtKB-KW"/>
</dbReference>
<dbReference type="OrthoDB" id="8744at2157"/>
<evidence type="ECO:0000256" key="2">
    <source>
        <dbReference type="ARBA" id="ARBA00022605"/>
    </source>
</evidence>
<sequence length="272" mass="28128">MHVYGLIGNPVGHSLSPPMHEAAYRELDMDARYVTFEPAPDDVARALAGAAALGIDGLNVTIPFKQDVLEHVDPDDLAARIGAVNTVDFSTSPPRGYNTDAAGVRRAFEHHGVPLAGAEAVVVGAGGAGRAVAITLAEACEAVHVANRTVERAAELAADVRAGDPDATVTAGGLDTLGDRVPAADLLVNATSVGMEEDATPVPAALLHADLAVLDAVYSPIETRLLRTAAEAGATTIDGAWMLLFQGVAAFERWTGRDAPVGAMNDALRSRL</sequence>
<feature type="binding site" evidence="6">
    <location>
        <position position="218"/>
    </location>
    <ligand>
        <name>shikimate</name>
        <dbReference type="ChEBI" id="CHEBI:36208"/>
    </ligand>
</feature>
<feature type="binding site" evidence="6">
    <location>
        <begin position="14"/>
        <end position="16"/>
    </location>
    <ligand>
        <name>shikimate</name>
        <dbReference type="ChEBI" id="CHEBI:36208"/>
    </ligand>
</feature>
<dbReference type="GO" id="GO:0004764">
    <property type="term" value="F:shikimate 3-dehydrogenase (NADP+) activity"/>
    <property type="evidence" value="ECO:0007669"/>
    <property type="project" value="UniProtKB-UniRule"/>
</dbReference>
<feature type="binding site" evidence="6">
    <location>
        <begin position="124"/>
        <end position="128"/>
    </location>
    <ligand>
        <name>NADP(+)</name>
        <dbReference type="ChEBI" id="CHEBI:58349"/>
    </ligand>
</feature>
<feature type="binding site" evidence="6">
    <location>
        <position position="216"/>
    </location>
    <ligand>
        <name>NADP(+)</name>
        <dbReference type="ChEBI" id="CHEBI:58349"/>
    </ligand>
</feature>
<comment type="catalytic activity">
    <reaction evidence="6">
        <text>shikimate + NADP(+) = 3-dehydroshikimate + NADPH + H(+)</text>
        <dbReference type="Rhea" id="RHEA:17737"/>
        <dbReference type="ChEBI" id="CHEBI:15378"/>
        <dbReference type="ChEBI" id="CHEBI:16630"/>
        <dbReference type="ChEBI" id="CHEBI:36208"/>
        <dbReference type="ChEBI" id="CHEBI:57783"/>
        <dbReference type="ChEBI" id="CHEBI:58349"/>
        <dbReference type="EC" id="1.1.1.25"/>
    </reaction>
</comment>
<dbReference type="EMBL" id="CP034345">
    <property type="protein sequence ID" value="QGX94673.1"/>
    <property type="molecule type" value="Genomic_DNA"/>
</dbReference>
<dbReference type="Pfam" id="PF01488">
    <property type="entry name" value="Shikimate_DH"/>
    <property type="match status" value="1"/>
</dbReference>
<dbReference type="GeneID" id="43369398"/>
<accession>A0A6B9FFP1</accession>
<evidence type="ECO:0000256" key="4">
    <source>
        <dbReference type="ARBA" id="ARBA00023002"/>
    </source>
</evidence>
<dbReference type="InterPro" id="IPR011342">
    <property type="entry name" value="Shikimate_DH"/>
</dbReference>
<keyword evidence="5 6" id="KW-0057">Aromatic amino acid biosynthesis</keyword>
<dbReference type="GO" id="GO:0019632">
    <property type="term" value="P:shikimate metabolic process"/>
    <property type="evidence" value="ECO:0007669"/>
    <property type="project" value="InterPro"/>
</dbReference>
<dbReference type="PANTHER" id="PTHR21089:SF1">
    <property type="entry name" value="BIFUNCTIONAL 3-DEHYDROQUINATE DEHYDRATASE_SHIKIMATE DEHYDROGENASE, CHLOROPLASTIC"/>
    <property type="match status" value="1"/>
</dbReference>
<evidence type="ECO:0000256" key="3">
    <source>
        <dbReference type="ARBA" id="ARBA00022857"/>
    </source>
</evidence>
<dbReference type="NCBIfam" id="NF001319">
    <property type="entry name" value="PRK00258.3-3"/>
    <property type="match status" value="1"/>
</dbReference>
<feature type="domain" description="SDH C-terminal" evidence="9">
    <location>
        <begin position="239"/>
        <end position="269"/>
    </location>
</feature>
<dbReference type="InterPro" id="IPR006151">
    <property type="entry name" value="Shikm_DH/Glu-tRNA_Rdtase"/>
</dbReference>
<dbReference type="InterPro" id="IPR036291">
    <property type="entry name" value="NAD(P)-bd_dom_sf"/>
</dbReference>
<dbReference type="Proteomes" id="UP000428325">
    <property type="component" value="Chromosome"/>
</dbReference>
<dbReference type="RefSeq" id="WP_157689021.1">
    <property type="nucleotide sequence ID" value="NZ_CP034345.1"/>
</dbReference>
<proteinExistence type="inferred from homology"/>
<feature type="binding site" evidence="6">
    <location>
        <begin position="147"/>
        <end position="152"/>
    </location>
    <ligand>
        <name>NADP(+)</name>
        <dbReference type="ChEBI" id="CHEBI:58349"/>
    </ligand>
</feature>
<dbReference type="InterPro" id="IPR022893">
    <property type="entry name" value="Shikimate_DH_fam"/>
</dbReference>
<comment type="pathway">
    <text evidence="6">Metabolic intermediate biosynthesis; chorismate biosynthesis; chorismate from D-erythrose 4-phosphate and phosphoenolpyruvate: step 4/7.</text>
</comment>
<dbReference type="GO" id="GO:0009073">
    <property type="term" value="P:aromatic amino acid family biosynthetic process"/>
    <property type="evidence" value="ECO:0007669"/>
    <property type="project" value="UniProtKB-KW"/>
</dbReference>
<dbReference type="SUPFAM" id="SSF53223">
    <property type="entry name" value="Aminoacid dehydrogenase-like, N-terminal domain"/>
    <property type="match status" value="1"/>
</dbReference>
<evidence type="ECO:0000259" key="7">
    <source>
        <dbReference type="Pfam" id="PF01488"/>
    </source>
</evidence>
<dbReference type="UniPathway" id="UPA00053">
    <property type="reaction ID" value="UER00087"/>
</dbReference>
<comment type="similarity">
    <text evidence="6">Belongs to the shikimate dehydrogenase family.</text>
</comment>
<organism evidence="10 11">
    <name type="scientific">Haloplanus rallus</name>
    <dbReference type="NCBI Taxonomy" id="1816183"/>
    <lineage>
        <taxon>Archaea</taxon>
        <taxon>Methanobacteriati</taxon>
        <taxon>Methanobacteriota</taxon>
        <taxon>Stenosarchaea group</taxon>
        <taxon>Halobacteria</taxon>
        <taxon>Halobacteriales</taxon>
        <taxon>Haloferacaceae</taxon>
        <taxon>Haloplanus</taxon>
    </lineage>
</organism>
<evidence type="ECO:0000256" key="1">
    <source>
        <dbReference type="ARBA" id="ARBA00012962"/>
    </source>
</evidence>
<keyword evidence="2 6" id="KW-0028">Amino-acid biosynthesis</keyword>
<evidence type="ECO:0000256" key="5">
    <source>
        <dbReference type="ARBA" id="ARBA00023141"/>
    </source>
</evidence>
<dbReference type="KEGG" id="hra:EI982_07635"/>
<dbReference type="InterPro" id="IPR041121">
    <property type="entry name" value="SDH_C"/>
</dbReference>
<dbReference type="GO" id="GO:0009423">
    <property type="term" value="P:chorismate biosynthetic process"/>
    <property type="evidence" value="ECO:0007669"/>
    <property type="project" value="UniProtKB-UniRule"/>
</dbReference>
<feature type="binding site" evidence="6">
    <location>
        <position position="61"/>
    </location>
    <ligand>
        <name>shikimate</name>
        <dbReference type="ChEBI" id="CHEBI:36208"/>
    </ligand>
</feature>
<dbReference type="HAMAP" id="MF_00222">
    <property type="entry name" value="Shikimate_DH_AroE"/>
    <property type="match status" value="1"/>
</dbReference>
<evidence type="ECO:0000313" key="11">
    <source>
        <dbReference type="Proteomes" id="UP000428325"/>
    </source>
</evidence>
<dbReference type="CDD" id="cd01065">
    <property type="entry name" value="NAD_bind_Shikimate_DH"/>
    <property type="match status" value="1"/>
</dbReference>
<dbReference type="EC" id="1.1.1.25" evidence="1 6"/>
<keyword evidence="11" id="KW-1185">Reference proteome</keyword>
<dbReference type="Gene3D" id="3.40.50.720">
    <property type="entry name" value="NAD(P)-binding Rossmann-like Domain"/>
    <property type="match status" value="1"/>
</dbReference>
<feature type="binding site" evidence="6">
    <location>
        <position position="85"/>
    </location>
    <ligand>
        <name>shikimate</name>
        <dbReference type="ChEBI" id="CHEBI:36208"/>
    </ligand>
</feature>
<dbReference type="InterPro" id="IPR046346">
    <property type="entry name" value="Aminoacid_DH-like_N_sf"/>
</dbReference>
<evidence type="ECO:0000259" key="9">
    <source>
        <dbReference type="Pfam" id="PF18317"/>
    </source>
</evidence>
<feature type="active site" description="Proton acceptor" evidence="6">
    <location>
        <position position="65"/>
    </location>
</feature>
<evidence type="ECO:0000259" key="8">
    <source>
        <dbReference type="Pfam" id="PF08501"/>
    </source>
</evidence>
<dbReference type="Pfam" id="PF08501">
    <property type="entry name" value="Shikimate_dh_N"/>
    <property type="match status" value="1"/>
</dbReference>
<dbReference type="PANTHER" id="PTHR21089">
    <property type="entry name" value="SHIKIMATE DEHYDROGENASE"/>
    <property type="match status" value="1"/>
</dbReference>
<dbReference type="InterPro" id="IPR013708">
    <property type="entry name" value="Shikimate_DH-bd_N"/>
</dbReference>